<dbReference type="RefSeq" id="WP_221939418.1">
    <property type="nucleotide sequence ID" value="NZ_VKLS01000517.1"/>
</dbReference>
<keyword evidence="3" id="KW-1185">Reference proteome</keyword>
<comment type="caution">
    <text evidence="2">The sequence shown here is derived from an EMBL/GenBank/DDBJ whole genome shotgun (WGS) entry which is preliminary data.</text>
</comment>
<dbReference type="Proteomes" id="UP000320888">
    <property type="component" value="Unassembled WGS sequence"/>
</dbReference>
<proteinExistence type="predicted"/>
<protein>
    <submittedName>
        <fullName evidence="2">Uncharacterized protein</fullName>
    </submittedName>
</protein>
<name>A0A553YMP5_9ACTN</name>
<reference evidence="2 3" key="1">
    <citation type="submission" date="2019-07" db="EMBL/GenBank/DDBJ databases">
        <title>Draft genome for Streptomyces benahoarensis MZ03-48.</title>
        <authorList>
            <person name="Gonzalez-Pimentel J.L."/>
        </authorList>
    </citation>
    <scope>NUCLEOTIDE SEQUENCE [LARGE SCALE GENOMIC DNA]</scope>
    <source>
        <strain evidence="2 3">MZ03-48</strain>
    </source>
</reference>
<sequence>MRVLVTVVREGSAPQDVLVLAEEGAEVADVAGALASAVPSRRPAEPGAPRSVVVPLTGPRPGPSGPDSSLTGP</sequence>
<evidence type="ECO:0000256" key="1">
    <source>
        <dbReference type="SAM" id="MobiDB-lite"/>
    </source>
</evidence>
<feature type="non-terminal residue" evidence="2">
    <location>
        <position position="73"/>
    </location>
</feature>
<dbReference type="AlphaFoldDB" id="A0A553YMP5"/>
<evidence type="ECO:0000313" key="3">
    <source>
        <dbReference type="Proteomes" id="UP000320888"/>
    </source>
</evidence>
<organism evidence="2 3">
    <name type="scientific">Streptomyces benahoarensis</name>
    <dbReference type="NCBI Taxonomy" id="2595054"/>
    <lineage>
        <taxon>Bacteria</taxon>
        <taxon>Bacillati</taxon>
        <taxon>Actinomycetota</taxon>
        <taxon>Actinomycetes</taxon>
        <taxon>Kitasatosporales</taxon>
        <taxon>Streptomycetaceae</taxon>
        <taxon>Streptomyces</taxon>
    </lineage>
</organism>
<evidence type="ECO:0000313" key="2">
    <source>
        <dbReference type="EMBL" id="TSB30454.1"/>
    </source>
</evidence>
<feature type="region of interest" description="Disordered" evidence="1">
    <location>
        <begin position="37"/>
        <end position="73"/>
    </location>
</feature>
<dbReference type="EMBL" id="VKLS01000517">
    <property type="protein sequence ID" value="TSB30454.1"/>
    <property type="molecule type" value="Genomic_DNA"/>
</dbReference>
<accession>A0A553YMP5</accession>
<gene>
    <name evidence="2" type="ORF">FNZ23_26135</name>
</gene>